<keyword evidence="3" id="KW-1185">Reference proteome</keyword>
<feature type="transmembrane region" description="Helical" evidence="1">
    <location>
        <begin position="12"/>
        <end position="30"/>
    </location>
</feature>
<organism evidence="2 3">
    <name type="scientific">Effusibacillus lacus</name>
    <dbReference type="NCBI Taxonomy" id="1348429"/>
    <lineage>
        <taxon>Bacteria</taxon>
        <taxon>Bacillati</taxon>
        <taxon>Bacillota</taxon>
        <taxon>Bacilli</taxon>
        <taxon>Bacillales</taxon>
        <taxon>Alicyclobacillaceae</taxon>
        <taxon>Effusibacillus</taxon>
    </lineage>
</organism>
<gene>
    <name evidence="2" type="ORF">EFBL_3061</name>
</gene>
<evidence type="ECO:0000256" key="1">
    <source>
        <dbReference type="SAM" id="Phobius"/>
    </source>
</evidence>
<reference evidence="3" key="1">
    <citation type="submission" date="2017-07" db="EMBL/GenBank/DDBJ databases">
        <title>Draft genome sequence of Effusibacillus lacus strain skLN1.</title>
        <authorList>
            <person name="Watanabe M."/>
            <person name="Kojima H."/>
            <person name="Fukui M."/>
        </authorList>
    </citation>
    <scope>NUCLEOTIDE SEQUENCE [LARGE SCALE GENOMIC DNA]</scope>
    <source>
        <strain evidence="3">skLN1</strain>
    </source>
</reference>
<keyword evidence="1" id="KW-1133">Transmembrane helix</keyword>
<keyword evidence="1" id="KW-0812">Transmembrane</keyword>
<evidence type="ECO:0000313" key="3">
    <source>
        <dbReference type="Proteomes" id="UP000217785"/>
    </source>
</evidence>
<comment type="caution">
    <text evidence="2">The sequence shown here is derived from an EMBL/GenBank/DDBJ whole genome shotgun (WGS) entry which is preliminary data.</text>
</comment>
<keyword evidence="1" id="KW-0472">Membrane</keyword>
<protein>
    <submittedName>
        <fullName evidence="2">Uncharacterized protein</fullName>
    </submittedName>
</protein>
<dbReference type="Proteomes" id="UP000217785">
    <property type="component" value="Unassembled WGS sequence"/>
</dbReference>
<name>A0A292YED1_9BACL</name>
<dbReference type="AlphaFoldDB" id="A0A292YED1"/>
<feature type="transmembrane region" description="Helical" evidence="1">
    <location>
        <begin position="162"/>
        <end position="182"/>
    </location>
</feature>
<dbReference type="RefSeq" id="WP_243697772.1">
    <property type="nucleotide sequence ID" value="NZ_SLZX01000004.1"/>
</dbReference>
<dbReference type="EMBL" id="BDUF01000095">
    <property type="protein sequence ID" value="GAX91392.1"/>
    <property type="molecule type" value="Genomic_DNA"/>
</dbReference>
<sequence length="187" mass="20710">MANRLSGISSTALLLAAVLLAGSIFLPWWGMSFYAPQYPEGLTVLVYPDKLEGKVDIINGLNHYIGMKQFSEDSFPEFRYLPYLIGLMALLTAAVGVARQRRLLYGLIGLFVIGGLLGIYDIHRWLVDFGTNLDPKAPIKIAPFVPPVVGKNQLANFTTNSFFGKGAYLAGIAFLLMLVPLWRDRKQ</sequence>
<accession>A0A292YED1</accession>
<feature type="transmembrane region" description="Helical" evidence="1">
    <location>
        <begin position="103"/>
        <end position="120"/>
    </location>
</feature>
<evidence type="ECO:0000313" key="2">
    <source>
        <dbReference type="EMBL" id="GAX91392.1"/>
    </source>
</evidence>
<proteinExistence type="predicted"/>
<feature type="transmembrane region" description="Helical" evidence="1">
    <location>
        <begin position="80"/>
        <end position="98"/>
    </location>
</feature>